<accession>A0A4Z2E090</accession>
<feature type="compositionally biased region" description="Basic residues" evidence="1">
    <location>
        <begin position="1"/>
        <end position="12"/>
    </location>
</feature>
<keyword evidence="3" id="KW-1185">Reference proteome</keyword>
<evidence type="ECO:0000256" key="1">
    <source>
        <dbReference type="SAM" id="MobiDB-lite"/>
    </source>
</evidence>
<dbReference type="AlphaFoldDB" id="A0A4Z2E090"/>
<dbReference type="Proteomes" id="UP000314294">
    <property type="component" value="Unassembled WGS sequence"/>
</dbReference>
<dbReference type="EMBL" id="SRLO01023992">
    <property type="protein sequence ID" value="TNN22149.1"/>
    <property type="molecule type" value="Genomic_DNA"/>
</dbReference>
<organism evidence="2 3">
    <name type="scientific">Liparis tanakae</name>
    <name type="common">Tanaka's snailfish</name>
    <dbReference type="NCBI Taxonomy" id="230148"/>
    <lineage>
        <taxon>Eukaryota</taxon>
        <taxon>Metazoa</taxon>
        <taxon>Chordata</taxon>
        <taxon>Craniata</taxon>
        <taxon>Vertebrata</taxon>
        <taxon>Euteleostomi</taxon>
        <taxon>Actinopterygii</taxon>
        <taxon>Neopterygii</taxon>
        <taxon>Teleostei</taxon>
        <taxon>Neoteleostei</taxon>
        <taxon>Acanthomorphata</taxon>
        <taxon>Eupercaria</taxon>
        <taxon>Perciformes</taxon>
        <taxon>Cottioidei</taxon>
        <taxon>Cottales</taxon>
        <taxon>Liparidae</taxon>
        <taxon>Liparis</taxon>
    </lineage>
</organism>
<feature type="compositionally biased region" description="Acidic residues" evidence="1">
    <location>
        <begin position="52"/>
        <end position="61"/>
    </location>
</feature>
<proteinExistence type="predicted"/>
<gene>
    <name evidence="2" type="ORF">EYF80_067737</name>
</gene>
<evidence type="ECO:0000313" key="3">
    <source>
        <dbReference type="Proteomes" id="UP000314294"/>
    </source>
</evidence>
<protein>
    <submittedName>
        <fullName evidence="2">Uncharacterized protein</fullName>
    </submittedName>
</protein>
<reference evidence="2 3" key="1">
    <citation type="submission" date="2019-03" db="EMBL/GenBank/DDBJ databases">
        <title>First draft genome of Liparis tanakae, snailfish: a comprehensive survey of snailfish specific genes.</title>
        <authorList>
            <person name="Kim W."/>
            <person name="Song I."/>
            <person name="Jeong J.-H."/>
            <person name="Kim D."/>
            <person name="Kim S."/>
            <person name="Ryu S."/>
            <person name="Song J.Y."/>
            <person name="Lee S.K."/>
        </authorList>
    </citation>
    <scope>NUCLEOTIDE SEQUENCE [LARGE SCALE GENOMIC DNA]</scope>
    <source>
        <tissue evidence="2">Muscle</tissue>
    </source>
</reference>
<evidence type="ECO:0000313" key="2">
    <source>
        <dbReference type="EMBL" id="TNN22149.1"/>
    </source>
</evidence>
<comment type="caution">
    <text evidence="2">The sequence shown here is derived from an EMBL/GenBank/DDBJ whole genome shotgun (WGS) entry which is preliminary data.</text>
</comment>
<name>A0A4Z2E090_9TELE</name>
<feature type="region of interest" description="Disordered" evidence="1">
    <location>
        <begin position="1"/>
        <end position="75"/>
    </location>
</feature>
<sequence length="75" mass="8491">MWRMRFRQKPFSRRGQSPENVIQLGGRLAGPEQLGRRTPAKQVARKVKNTEEDAEFPNPEDPEPKKCGGCSPLTV</sequence>